<dbReference type="InterPro" id="IPR002575">
    <property type="entry name" value="Aminoglycoside_PTrfase"/>
</dbReference>
<dbReference type="PANTHER" id="PTHR36091:SF2">
    <property type="entry name" value="AMINOGLYCOSIDE PHOSPHOTRANSFERASE DOMAIN-CONTAINING PROTEIN"/>
    <property type="match status" value="1"/>
</dbReference>
<evidence type="ECO:0000259" key="1">
    <source>
        <dbReference type="Pfam" id="PF01636"/>
    </source>
</evidence>
<keyword evidence="3" id="KW-1185">Reference proteome</keyword>
<dbReference type="HOGENOM" id="CLU_019189_9_1_1"/>
<dbReference type="eggNOG" id="ENOG502SHAC">
    <property type="taxonomic scope" value="Eukaryota"/>
</dbReference>
<dbReference type="GO" id="GO:0005739">
    <property type="term" value="C:mitochondrion"/>
    <property type="evidence" value="ECO:0007669"/>
    <property type="project" value="TreeGrafter"/>
</dbReference>
<organism evidence="2 3">
    <name type="scientific">Dothistroma septosporum (strain NZE10 / CBS 128990)</name>
    <name type="common">Red band needle blight fungus</name>
    <name type="synonym">Mycosphaerella pini</name>
    <dbReference type="NCBI Taxonomy" id="675120"/>
    <lineage>
        <taxon>Eukaryota</taxon>
        <taxon>Fungi</taxon>
        <taxon>Dikarya</taxon>
        <taxon>Ascomycota</taxon>
        <taxon>Pezizomycotina</taxon>
        <taxon>Dothideomycetes</taxon>
        <taxon>Dothideomycetidae</taxon>
        <taxon>Mycosphaerellales</taxon>
        <taxon>Mycosphaerellaceae</taxon>
        <taxon>Dothistroma</taxon>
    </lineage>
</organism>
<accession>N1PQV5</accession>
<dbReference type="Gene3D" id="3.90.1200.10">
    <property type="match status" value="1"/>
</dbReference>
<dbReference type="Gene3D" id="3.30.200.20">
    <property type="entry name" value="Phosphorylase Kinase, domain 1"/>
    <property type="match status" value="1"/>
</dbReference>
<dbReference type="SUPFAM" id="SSF56112">
    <property type="entry name" value="Protein kinase-like (PK-like)"/>
    <property type="match status" value="1"/>
</dbReference>
<evidence type="ECO:0000313" key="2">
    <source>
        <dbReference type="EMBL" id="EME44740.1"/>
    </source>
</evidence>
<gene>
    <name evidence="2" type="ORF">DOTSEDRAFT_129306</name>
</gene>
<name>N1PQV5_DOTSN</name>
<dbReference type="PANTHER" id="PTHR36091">
    <property type="entry name" value="ALTERED INHERITANCE OF MITOCHONDRIA PROTEIN 9, MITOCHONDRIAL"/>
    <property type="match status" value="1"/>
</dbReference>
<dbReference type="STRING" id="675120.N1PQV5"/>
<dbReference type="AlphaFoldDB" id="N1PQV5"/>
<protein>
    <recommendedName>
        <fullName evidence="1">Aminoglycoside phosphotransferase domain-containing protein</fullName>
    </recommendedName>
</protein>
<dbReference type="EMBL" id="KB446539">
    <property type="protein sequence ID" value="EME44740.1"/>
    <property type="molecule type" value="Genomic_DNA"/>
</dbReference>
<dbReference type="Pfam" id="PF01636">
    <property type="entry name" value="APH"/>
    <property type="match status" value="2"/>
</dbReference>
<evidence type="ECO:0000313" key="3">
    <source>
        <dbReference type="Proteomes" id="UP000016933"/>
    </source>
</evidence>
<dbReference type="Proteomes" id="UP000016933">
    <property type="component" value="Unassembled WGS sequence"/>
</dbReference>
<reference evidence="2 3" key="2">
    <citation type="journal article" date="2012" name="PLoS Pathog.">
        <title>Diverse lifestyles and strategies of plant pathogenesis encoded in the genomes of eighteen Dothideomycetes fungi.</title>
        <authorList>
            <person name="Ohm R.A."/>
            <person name="Feau N."/>
            <person name="Henrissat B."/>
            <person name="Schoch C.L."/>
            <person name="Horwitz B.A."/>
            <person name="Barry K.W."/>
            <person name="Condon B.J."/>
            <person name="Copeland A.C."/>
            <person name="Dhillon B."/>
            <person name="Glaser F."/>
            <person name="Hesse C.N."/>
            <person name="Kosti I."/>
            <person name="LaButti K."/>
            <person name="Lindquist E.A."/>
            <person name="Lucas S."/>
            <person name="Salamov A.A."/>
            <person name="Bradshaw R.E."/>
            <person name="Ciuffetti L."/>
            <person name="Hamelin R.C."/>
            <person name="Kema G.H.J."/>
            <person name="Lawrence C."/>
            <person name="Scott J.A."/>
            <person name="Spatafora J.W."/>
            <person name="Turgeon B.G."/>
            <person name="de Wit P.J.G.M."/>
            <person name="Zhong S."/>
            <person name="Goodwin S.B."/>
            <person name="Grigoriev I.V."/>
        </authorList>
    </citation>
    <scope>NUCLEOTIDE SEQUENCE [LARGE SCALE GENOMIC DNA]</scope>
    <source>
        <strain evidence="3">NZE10 / CBS 128990</strain>
    </source>
</reference>
<dbReference type="InterPro" id="IPR011009">
    <property type="entry name" value="Kinase-like_dom_sf"/>
</dbReference>
<dbReference type="OMA" id="LESAMMS"/>
<feature type="domain" description="Aminoglycoside phosphotransferase" evidence="1">
    <location>
        <begin position="248"/>
        <end position="331"/>
    </location>
</feature>
<feature type="domain" description="Aminoglycoside phosphotransferase" evidence="1">
    <location>
        <begin position="61"/>
        <end position="187"/>
    </location>
</feature>
<dbReference type="InterPro" id="IPR051035">
    <property type="entry name" value="Mito_inheritance_9"/>
</dbReference>
<dbReference type="OrthoDB" id="10003767at2759"/>
<proteinExistence type="predicted"/>
<sequence>MSSGKTSASAITSSLFNYTSGRWVYNEYKRFAERERIFNVAQLERLAAHAVDRDPEDVMGIQKLGEGAANRAFTVHFKDGFKIVARVPYPSVEPKGLVVASEAATMTFLRSKGIPVPKVFSYACSSDNPAGTEYMFMGFCSGMDLAGMWDDLQETGRSRVVRSLVEVEARLSEIHLPASGSLYFLRDIPANATKVAVDARDADRPDSLYLGPTTDLPFWYGKRSSLNVDRGDAVMDSGAIKEIHYLEQYGRPLLPFNRFQRETFNFEKQLPSIHLDSIQKYLQISKYLIPRDEGLIPPTLRHPDLRPGNIFVSDDLKITALIDWQHSVVQPLFLGCDVPEFLRRPSRFPKDSGSLSNSPKMSEKEQLQSIELSRQSCCHQSYVEITEQQNPSYFEALTYPFTVGRQKIYRLAGEPWQGDNIPLRSSLIFVKQHWSQFCPDTSVPCPITFTQEEEMECLRLDDAEQQGVEQLEEFKRTIGLGPEGWVSNENYDGAKEAIARMKQLSLEQAESEEEITAIRDHWVFDDMDEEEYG</sequence>
<reference evidence="3" key="1">
    <citation type="journal article" date="2012" name="PLoS Genet.">
        <title>The genomes of the fungal plant pathogens Cladosporium fulvum and Dothistroma septosporum reveal adaptation to different hosts and lifestyles but also signatures of common ancestry.</title>
        <authorList>
            <person name="de Wit P.J.G.M."/>
            <person name="van der Burgt A."/>
            <person name="Oekmen B."/>
            <person name="Stergiopoulos I."/>
            <person name="Abd-Elsalam K.A."/>
            <person name="Aerts A.L."/>
            <person name="Bahkali A.H."/>
            <person name="Beenen H.G."/>
            <person name="Chettri P."/>
            <person name="Cox M.P."/>
            <person name="Datema E."/>
            <person name="de Vries R.P."/>
            <person name="Dhillon B."/>
            <person name="Ganley A.R."/>
            <person name="Griffiths S.A."/>
            <person name="Guo Y."/>
            <person name="Hamelin R.C."/>
            <person name="Henrissat B."/>
            <person name="Kabir M.S."/>
            <person name="Jashni M.K."/>
            <person name="Kema G."/>
            <person name="Klaubauf S."/>
            <person name="Lapidus A."/>
            <person name="Levasseur A."/>
            <person name="Lindquist E."/>
            <person name="Mehrabi R."/>
            <person name="Ohm R.A."/>
            <person name="Owen T.J."/>
            <person name="Salamov A."/>
            <person name="Schwelm A."/>
            <person name="Schijlen E."/>
            <person name="Sun H."/>
            <person name="van den Burg H.A."/>
            <person name="van Ham R.C.H.J."/>
            <person name="Zhang S."/>
            <person name="Goodwin S.B."/>
            <person name="Grigoriev I.V."/>
            <person name="Collemare J."/>
            <person name="Bradshaw R.E."/>
        </authorList>
    </citation>
    <scope>NUCLEOTIDE SEQUENCE [LARGE SCALE GENOMIC DNA]</scope>
    <source>
        <strain evidence="3">NZE10 / CBS 128990</strain>
    </source>
</reference>